<feature type="transmembrane region" description="Helical" evidence="2">
    <location>
        <begin position="20"/>
        <end position="40"/>
    </location>
</feature>
<name>B0RJ23_CLASE</name>
<evidence type="ECO:0000313" key="3">
    <source>
        <dbReference type="EMBL" id="CAQ03212.1"/>
    </source>
</evidence>
<keyword evidence="3" id="KW-0614">Plasmid</keyword>
<evidence type="ECO:0000256" key="1">
    <source>
        <dbReference type="SAM" id="MobiDB-lite"/>
    </source>
</evidence>
<evidence type="ECO:0000313" key="4">
    <source>
        <dbReference type="Proteomes" id="UP000001318"/>
    </source>
</evidence>
<keyword evidence="2" id="KW-0472">Membrane</keyword>
<accession>B0RJ23</accession>
<feature type="compositionally biased region" description="Polar residues" evidence="1">
    <location>
        <begin position="53"/>
        <end position="68"/>
    </location>
</feature>
<feature type="transmembrane region" description="Helical" evidence="2">
    <location>
        <begin position="123"/>
        <end position="145"/>
    </location>
</feature>
<evidence type="ECO:0000256" key="2">
    <source>
        <dbReference type="SAM" id="Phobius"/>
    </source>
</evidence>
<feature type="region of interest" description="Disordered" evidence="1">
    <location>
        <begin position="49"/>
        <end position="81"/>
    </location>
</feature>
<gene>
    <name evidence="3" type="ordered locus">pCS0029</name>
</gene>
<dbReference type="Proteomes" id="UP000001318">
    <property type="component" value="Plasmid pCS1"/>
</dbReference>
<protein>
    <submittedName>
        <fullName evidence="3">Membrane protein</fullName>
    </submittedName>
</protein>
<keyword evidence="2" id="KW-1133">Transmembrane helix</keyword>
<geneLocation type="plasmid" evidence="3 4">
    <name>pCS1</name>
</geneLocation>
<dbReference type="AlphaFoldDB" id="B0RJ23"/>
<keyword evidence="2" id="KW-0812">Transmembrane</keyword>
<sequence>MRPSMITIISQSTPTRFRIISHPMAFAVVFLVFVSAILVIDAPSSARAEARSDSTTFTHPSHSGQSIGPMTANAESDPATGSAQVTFVPVPPPSTTPNPGQHLRDDKSWKSFKRWLNRKFHPVIHLGGMTVRAIVGSALGVVGTVTCSQLYLTPVVCTVVGGLLGAVFALIASSKCGQKGIFIPIPDYWNDWCG</sequence>
<proteinExistence type="predicted"/>
<organism evidence="3 4">
    <name type="scientific">Clavibacter sepedonicus</name>
    <name type="common">Clavibacter michiganensis subsp. sepedonicus</name>
    <dbReference type="NCBI Taxonomy" id="31964"/>
    <lineage>
        <taxon>Bacteria</taxon>
        <taxon>Bacillati</taxon>
        <taxon>Actinomycetota</taxon>
        <taxon>Actinomycetes</taxon>
        <taxon>Micrococcales</taxon>
        <taxon>Microbacteriaceae</taxon>
        <taxon>Clavibacter</taxon>
    </lineage>
</organism>
<dbReference type="KEGG" id="cms:pCS0029"/>
<keyword evidence="4" id="KW-1185">Reference proteome</keyword>
<dbReference type="EMBL" id="AM849035">
    <property type="protein sequence ID" value="CAQ03212.1"/>
    <property type="molecule type" value="Genomic_DNA"/>
</dbReference>
<feature type="transmembrane region" description="Helical" evidence="2">
    <location>
        <begin position="151"/>
        <end position="172"/>
    </location>
</feature>
<dbReference type="HOGENOM" id="CLU_1400321_0_0_11"/>
<reference evidence="3 4" key="1">
    <citation type="journal article" date="2008" name="J. Bacteriol.">
        <title>Genome of the actinomycete plant pathogen Clavibacter michiganensis subsp. sepedonicus suggests recent niche adaptation.</title>
        <authorList>
            <person name="Bentley S.D."/>
            <person name="Corton C."/>
            <person name="Brown S.E."/>
            <person name="Barron A."/>
            <person name="Clark L."/>
            <person name="Doggett J."/>
            <person name="Harris B."/>
            <person name="Ormond D."/>
            <person name="Quail M.A."/>
            <person name="May G."/>
            <person name="Francis D."/>
            <person name="Knudson D."/>
            <person name="Parkhill J."/>
            <person name="Ishimaru C.A."/>
        </authorList>
    </citation>
    <scope>NUCLEOTIDE SEQUENCE [LARGE SCALE GENOMIC DNA]</scope>
    <source>
        <strain evidence="4">ATCC 33113 / DSM 20744 / JCM 9667 / LMG 2889 / ICMP 2535 / C-1</strain>
    </source>
</reference>